<dbReference type="AlphaFoldDB" id="A0A7R9WBE5"/>
<evidence type="ECO:0000313" key="2">
    <source>
        <dbReference type="EMBL" id="CAD8319582.1"/>
    </source>
</evidence>
<keyword evidence="1" id="KW-0472">Membrane</keyword>
<sequence length="127" mass="14014">MKEVTMVTTVWTTSARMPQSFHHTTFTIIRGHLRAHRSFAAMILFITLIIKTVWNTHKIVRGQLLWVIAIATLSGKARISFAAGIITFMARLSLITTATLNFQHTAEIANGLSSLGRGEKGNKGYSG</sequence>
<keyword evidence="1" id="KW-1133">Transmembrane helix</keyword>
<keyword evidence="1" id="KW-0812">Transmembrane</keyword>
<feature type="transmembrane region" description="Helical" evidence="1">
    <location>
        <begin position="38"/>
        <end position="54"/>
    </location>
</feature>
<feature type="transmembrane region" description="Helical" evidence="1">
    <location>
        <begin position="66"/>
        <end position="90"/>
    </location>
</feature>
<reference evidence="2" key="1">
    <citation type="submission" date="2021-01" db="EMBL/GenBank/DDBJ databases">
        <authorList>
            <person name="Corre E."/>
            <person name="Pelletier E."/>
            <person name="Niang G."/>
            <person name="Scheremetjew M."/>
            <person name="Finn R."/>
            <person name="Kale V."/>
            <person name="Holt S."/>
            <person name="Cochrane G."/>
            <person name="Meng A."/>
            <person name="Brown T."/>
            <person name="Cohen L."/>
        </authorList>
    </citation>
    <scope>NUCLEOTIDE SEQUENCE</scope>
    <source>
        <strain evidence="2">CCMP147</strain>
    </source>
</reference>
<dbReference type="EMBL" id="HBED01035827">
    <property type="protein sequence ID" value="CAD8319582.1"/>
    <property type="molecule type" value="Transcribed_RNA"/>
</dbReference>
<protein>
    <submittedName>
        <fullName evidence="2">Uncharacterized protein</fullName>
    </submittedName>
</protein>
<organism evidence="2">
    <name type="scientific">Pseudictyota dubia</name>
    <dbReference type="NCBI Taxonomy" id="2749911"/>
    <lineage>
        <taxon>Eukaryota</taxon>
        <taxon>Sar</taxon>
        <taxon>Stramenopiles</taxon>
        <taxon>Ochrophyta</taxon>
        <taxon>Bacillariophyta</taxon>
        <taxon>Mediophyceae</taxon>
        <taxon>Biddulphiophycidae</taxon>
        <taxon>Eupodiscales</taxon>
        <taxon>Odontellaceae</taxon>
        <taxon>Pseudictyota</taxon>
    </lineage>
</organism>
<evidence type="ECO:0000256" key="1">
    <source>
        <dbReference type="SAM" id="Phobius"/>
    </source>
</evidence>
<gene>
    <name evidence="2" type="ORF">TDUB1175_LOCUS17998</name>
</gene>
<accession>A0A7R9WBE5</accession>
<name>A0A7R9WBE5_9STRA</name>
<proteinExistence type="predicted"/>